<dbReference type="Gramene" id="mRNA:HanXRQr2_Chr07g0293321">
    <property type="protein sequence ID" value="CDS:HanXRQr2_Chr07g0293321.1"/>
    <property type="gene ID" value="HanXRQr2_Chr07g0293321"/>
</dbReference>
<reference evidence="2" key="2">
    <citation type="submission" date="2017-02" db="EMBL/GenBank/DDBJ databases">
        <title>Sunflower complete genome.</title>
        <authorList>
            <person name="Langlade N."/>
            <person name="Munos S."/>
        </authorList>
    </citation>
    <scope>NUCLEOTIDE SEQUENCE [LARGE SCALE GENOMIC DNA]</scope>
    <source>
        <tissue evidence="2">Leaves</tissue>
    </source>
</reference>
<gene>
    <name evidence="2" type="ORF">HannXRQ_Chr12g0365531</name>
    <name evidence="1" type="ORF">HanXRQr2_Chr07g0293321</name>
</gene>
<proteinExistence type="predicted"/>
<dbReference type="EMBL" id="MNCJ02000322">
    <property type="protein sequence ID" value="KAF5798474.1"/>
    <property type="molecule type" value="Genomic_DNA"/>
</dbReference>
<organism evidence="2 3">
    <name type="scientific">Helianthus annuus</name>
    <name type="common">Common sunflower</name>
    <dbReference type="NCBI Taxonomy" id="4232"/>
    <lineage>
        <taxon>Eukaryota</taxon>
        <taxon>Viridiplantae</taxon>
        <taxon>Streptophyta</taxon>
        <taxon>Embryophyta</taxon>
        <taxon>Tracheophyta</taxon>
        <taxon>Spermatophyta</taxon>
        <taxon>Magnoliopsida</taxon>
        <taxon>eudicotyledons</taxon>
        <taxon>Gunneridae</taxon>
        <taxon>Pentapetalae</taxon>
        <taxon>asterids</taxon>
        <taxon>campanulids</taxon>
        <taxon>Asterales</taxon>
        <taxon>Asteraceae</taxon>
        <taxon>Asteroideae</taxon>
        <taxon>Heliantheae alliance</taxon>
        <taxon>Heliantheae</taxon>
        <taxon>Helianthus</taxon>
    </lineage>
</organism>
<evidence type="ECO:0000313" key="3">
    <source>
        <dbReference type="Proteomes" id="UP000215914"/>
    </source>
</evidence>
<sequence>MDNLNYLFKTVCKGCNLVSQCCNSYIVFHVGRWRHNTESVVHENAYSSESHHYFVPPSNK</sequence>
<accession>A0A251T495</accession>
<evidence type="ECO:0000313" key="1">
    <source>
        <dbReference type="EMBL" id="KAF5798474.1"/>
    </source>
</evidence>
<keyword evidence="3" id="KW-1185">Reference proteome</keyword>
<dbReference type="Proteomes" id="UP000215914">
    <property type="component" value="Chromosome 12"/>
</dbReference>
<dbReference type="InParanoid" id="A0A251T495"/>
<name>A0A251T495_HELAN</name>
<dbReference type="EMBL" id="CM007901">
    <property type="protein sequence ID" value="OTG04721.1"/>
    <property type="molecule type" value="Genomic_DNA"/>
</dbReference>
<protein>
    <submittedName>
        <fullName evidence="2">Uncharacterized protein</fullName>
    </submittedName>
</protein>
<evidence type="ECO:0000313" key="2">
    <source>
        <dbReference type="EMBL" id="OTG04721.1"/>
    </source>
</evidence>
<reference evidence="1" key="3">
    <citation type="submission" date="2020-06" db="EMBL/GenBank/DDBJ databases">
        <title>Helianthus annuus Genome sequencing and assembly Release 2.</title>
        <authorList>
            <person name="Gouzy J."/>
            <person name="Langlade N."/>
            <person name="Munos S."/>
        </authorList>
    </citation>
    <scope>NUCLEOTIDE SEQUENCE</scope>
    <source>
        <tissue evidence="1">Leaves</tissue>
    </source>
</reference>
<dbReference type="AlphaFoldDB" id="A0A251T495"/>
<reference evidence="1 3" key="1">
    <citation type="journal article" date="2017" name="Nature">
        <title>The sunflower genome provides insights into oil metabolism, flowering and Asterid evolution.</title>
        <authorList>
            <person name="Badouin H."/>
            <person name="Gouzy J."/>
            <person name="Grassa C.J."/>
            <person name="Murat F."/>
            <person name="Staton S.E."/>
            <person name="Cottret L."/>
            <person name="Lelandais-Briere C."/>
            <person name="Owens G.L."/>
            <person name="Carrere S."/>
            <person name="Mayjonade B."/>
            <person name="Legrand L."/>
            <person name="Gill N."/>
            <person name="Kane N.C."/>
            <person name="Bowers J.E."/>
            <person name="Hubner S."/>
            <person name="Bellec A."/>
            <person name="Berard A."/>
            <person name="Berges H."/>
            <person name="Blanchet N."/>
            <person name="Boniface M.C."/>
            <person name="Brunel D."/>
            <person name="Catrice O."/>
            <person name="Chaidir N."/>
            <person name="Claudel C."/>
            <person name="Donnadieu C."/>
            <person name="Faraut T."/>
            <person name="Fievet G."/>
            <person name="Helmstetter N."/>
            <person name="King M."/>
            <person name="Knapp S.J."/>
            <person name="Lai Z."/>
            <person name="Le Paslier M.C."/>
            <person name="Lippi Y."/>
            <person name="Lorenzon L."/>
            <person name="Mandel J.R."/>
            <person name="Marage G."/>
            <person name="Marchand G."/>
            <person name="Marquand E."/>
            <person name="Bret-Mestries E."/>
            <person name="Morien E."/>
            <person name="Nambeesan S."/>
            <person name="Nguyen T."/>
            <person name="Pegot-Espagnet P."/>
            <person name="Pouilly N."/>
            <person name="Raftis F."/>
            <person name="Sallet E."/>
            <person name="Schiex T."/>
            <person name="Thomas J."/>
            <person name="Vandecasteele C."/>
            <person name="Vares D."/>
            <person name="Vear F."/>
            <person name="Vautrin S."/>
            <person name="Crespi M."/>
            <person name="Mangin B."/>
            <person name="Burke J.M."/>
            <person name="Salse J."/>
            <person name="Munos S."/>
            <person name="Vincourt P."/>
            <person name="Rieseberg L.H."/>
            <person name="Langlade N.B."/>
        </authorList>
    </citation>
    <scope>NUCLEOTIDE SEQUENCE [LARGE SCALE GENOMIC DNA]</scope>
    <source>
        <strain evidence="3">cv. SF193</strain>
        <tissue evidence="1">Leaves</tissue>
    </source>
</reference>